<dbReference type="EMBL" id="BTGU01020791">
    <property type="protein sequence ID" value="GMN75619.1"/>
    <property type="molecule type" value="Genomic_DNA"/>
</dbReference>
<dbReference type="AlphaFoldDB" id="A0AA88JI41"/>
<accession>A0AA88JI41</accession>
<protein>
    <submittedName>
        <fullName evidence="1">Uncharacterized protein</fullName>
    </submittedName>
</protein>
<comment type="caution">
    <text evidence="1">The sequence shown here is derived from an EMBL/GenBank/DDBJ whole genome shotgun (WGS) entry which is preliminary data.</text>
</comment>
<proteinExistence type="predicted"/>
<gene>
    <name evidence="1" type="ORF">TIFTF001_056457</name>
</gene>
<evidence type="ECO:0000313" key="2">
    <source>
        <dbReference type="Proteomes" id="UP001187192"/>
    </source>
</evidence>
<dbReference type="Proteomes" id="UP001187192">
    <property type="component" value="Unassembled WGS sequence"/>
</dbReference>
<keyword evidence="2" id="KW-1185">Reference proteome</keyword>
<sequence length="111" mass="11594">MLKRSPRARTFGRPGQVELRVLPVGRHVSAPHQSERAVGISDETGAVIGGVSGGGSWALCQDTAVVGEVLSGPRAKAPAGLRLGYTTDSASLVDTWSLCRVSGKESRPSRI</sequence>
<organism evidence="1 2">
    <name type="scientific">Ficus carica</name>
    <name type="common">Common fig</name>
    <dbReference type="NCBI Taxonomy" id="3494"/>
    <lineage>
        <taxon>Eukaryota</taxon>
        <taxon>Viridiplantae</taxon>
        <taxon>Streptophyta</taxon>
        <taxon>Embryophyta</taxon>
        <taxon>Tracheophyta</taxon>
        <taxon>Spermatophyta</taxon>
        <taxon>Magnoliopsida</taxon>
        <taxon>eudicotyledons</taxon>
        <taxon>Gunneridae</taxon>
        <taxon>Pentapetalae</taxon>
        <taxon>rosids</taxon>
        <taxon>fabids</taxon>
        <taxon>Rosales</taxon>
        <taxon>Moraceae</taxon>
        <taxon>Ficeae</taxon>
        <taxon>Ficus</taxon>
    </lineage>
</organism>
<evidence type="ECO:0000313" key="1">
    <source>
        <dbReference type="EMBL" id="GMN75619.1"/>
    </source>
</evidence>
<name>A0AA88JI41_FICCA</name>
<reference evidence="1" key="1">
    <citation type="submission" date="2023-07" db="EMBL/GenBank/DDBJ databases">
        <title>draft genome sequence of fig (Ficus carica).</title>
        <authorList>
            <person name="Takahashi T."/>
            <person name="Nishimura K."/>
        </authorList>
    </citation>
    <scope>NUCLEOTIDE SEQUENCE</scope>
</reference>